<dbReference type="Pfam" id="PF03471">
    <property type="entry name" value="CorC_HlyC"/>
    <property type="match status" value="1"/>
</dbReference>
<dbReference type="Pfam" id="PF00571">
    <property type="entry name" value="CBS"/>
    <property type="match status" value="2"/>
</dbReference>
<keyword evidence="6 7" id="KW-0472">Membrane</keyword>
<dbReference type="InterPro" id="IPR000644">
    <property type="entry name" value="CBS_dom"/>
</dbReference>
<dbReference type="EMBL" id="LNQE01000783">
    <property type="protein sequence ID" value="KUG25005.1"/>
    <property type="molecule type" value="Genomic_DNA"/>
</dbReference>
<dbReference type="CDD" id="cd04590">
    <property type="entry name" value="CBS_pair_CorC_HlyC_assoc"/>
    <property type="match status" value="1"/>
</dbReference>
<evidence type="ECO:0000259" key="9">
    <source>
        <dbReference type="PROSITE" id="PS51846"/>
    </source>
</evidence>
<feature type="transmembrane region" description="Helical" evidence="7">
    <location>
        <begin position="115"/>
        <end position="135"/>
    </location>
</feature>
<evidence type="ECO:0000256" key="1">
    <source>
        <dbReference type="ARBA" id="ARBA00004141"/>
    </source>
</evidence>
<evidence type="ECO:0000256" key="6">
    <source>
        <dbReference type="ARBA" id="ARBA00023136"/>
    </source>
</evidence>
<evidence type="ECO:0000256" key="5">
    <source>
        <dbReference type="ARBA" id="ARBA00023122"/>
    </source>
</evidence>
<evidence type="ECO:0000256" key="4">
    <source>
        <dbReference type="ARBA" id="ARBA00022989"/>
    </source>
</evidence>
<dbReference type="InterPro" id="IPR005170">
    <property type="entry name" value="Transptr-assoc_dom"/>
</dbReference>
<dbReference type="GO" id="GO:0005886">
    <property type="term" value="C:plasma membrane"/>
    <property type="evidence" value="ECO:0007669"/>
    <property type="project" value="TreeGrafter"/>
</dbReference>
<comment type="caution">
    <text evidence="10">The sequence shown here is derived from an EMBL/GenBank/DDBJ whole genome shotgun (WGS) entry which is preliminary data.</text>
</comment>
<dbReference type="InterPro" id="IPR036318">
    <property type="entry name" value="FAD-bd_PCMH-like_sf"/>
</dbReference>
<dbReference type="PROSITE" id="PS51371">
    <property type="entry name" value="CBS"/>
    <property type="match status" value="1"/>
</dbReference>
<keyword evidence="3" id="KW-0677">Repeat</keyword>
<dbReference type="Gene3D" id="3.10.580.10">
    <property type="entry name" value="CBS-domain"/>
    <property type="match status" value="1"/>
</dbReference>
<dbReference type="InterPro" id="IPR046342">
    <property type="entry name" value="CBS_dom_sf"/>
</dbReference>
<organism evidence="10">
    <name type="scientific">hydrocarbon metagenome</name>
    <dbReference type="NCBI Taxonomy" id="938273"/>
    <lineage>
        <taxon>unclassified sequences</taxon>
        <taxon>metagenomes</taxon>
        <taxon>ecological metagenomes</taxon>
    </lineage>
</organism>
<dbReference type="InterPro" id="IPR002550">
    <property type="entry name" value="CNNM"/>
</dbReference>
<evidence type="ECO:0000256" key="3">
    <source>
        <dbReference type="ARBA" id="ARBA00022737"/>
    </source>
</evidence>
<evidence type="ECO:0000313" key="10">
    <source>
        <dbReference type="EMBL" id="KUG25005.1"/>
    </source>
</evidence>
<dbReference type="Gene3D" id="3.30.465.10">
    <property type="match status" value="1"/>
</dbReference>
<keyword evidence="5" id="KW-0129">CBS domain</keyword>
<proteinExistence type="predicted"/>
<dbReference type="PANTHER" id="PTHR22777:SF17">
    <property type="entry name" value="UPF0053 PROTEIN SLL0260"/>
    <property type="match status" value="1"/>
</dbReference>
<dbReference type="AlphaFoldDB" id="A0A0W8FVW1"/>
<dbReference type="SUPFAM" id="SSF56176">
    <property type="entry name" value="FAD-binding/transporter-associated domain-like"/>
    <property type="match status" value="1"/>
</dbReference>
<feature type="transmembrane region" description="Helical" evidence="7">
    <location>
        <begin position="54"/>
        <end position="77"/>
    </location>
</feature>
<dbReference type="InterPro" id="IPR044751">
    <property type="entry name" value="Ion_transp-like_CBS"/>
</dbReference>
<evidence type="ECO:0000256" key="7">
    <source>
        <dbReference type="SAM" id="Phobius"/>
    </source>
</evidence>
<evidence type="ECO:0000259" key="8">
    <source>
        <dbReference type="PROSITE" id="PS51371"/>
    </source>
</evidence>
<keyword evidence="4 7" id="KW-1133">Transmembrane helix</keyword>
<dbReference type="GO" id="GO:0050660">
    <property type="term" value="F:flavin adenine dinucleotide binding"/>
    <property type="evidence" value="ECO:0007669"/>
    <property type="project" value="InterPro"/>
</dbReference>
<feature type="domain" description="CBS" evidence="8">
    <location>
        <begin position="260"/>
        <end position="317"/>
    </location>
</feature>
<sequence>MGLIILIVLLFFSAFFSSSEIAFVVSNRIKIEVRARQKKLSAKNSNYFVKNPQIFFSTILISNNIVNIAFASLATVYFTTQYQFNDWEILLVTTTLLLIIGEIVPKYIARESADFLFGLLSTPIRLISFILYPFVKITSSISDLLTRRKDLDEVETHQLFDKEEFQLLINESSQAGTVDARESGIINKIIDLREQKVYECMTPRTGIVGIEINSSIEETLQILIDSGYTKIPVYEENLDNIKGLIIAKDLFKNPENIKSIMRDIIFVPETKRTLEMLNELLEKSISIAVIVDEFGGTAGIITVEDIIEEMLGEIRDEYDEEEEVSKKINETTYVFSGKVEIDRINEEFELGFPEGDYETIAGYIISELGRIPAKSEVFTIGQNTFTVLRSNRTRVDLVKLFVEKDSLEDM</sequence>
<dbReference type="PANTHER" id="PTHR22777">
    <property type="entry name" value="HEMOLYSIN-RELATED"/>
    <property type="match status" value="1"/>
</dbReference>
<reference evidence="10" key="1">
    <citation type="journal article" date="2015" name="Proc. Natl. Acad. Sci. U.S.A.">
        <title>Networks of energetic and metabolic interactions define dynamics in microbial communities.</title>
        <authorList>
            <person name="Embree M."/>
            <person name="Liu J.K."/>
            <person name="Al-Bassam M.M."/>
            <person name="Zengler K."/>
        </authorList>
    </citation>
    <scope>NUCLEOTIDE SEQUENCE</scope>
</reference>
<dbReference type="PROSITE" id="PS51846">
    <property type="entry name" value="CNNM"/>
    <property type="match status" value="1"/>
</dbReference>
<evidence type="ECO:0000256" key="2">
    <source>
        <dbReference type="ARBA" id="ARBA00022692"/>
    </source>
</evidence>
<protein>
    <submittedName>
        <fullName evidence="10">Hemolysin</fullName>
    </submittedName>
</protein>
<dbReference type="SMART" id="SM01091">
    <property type="entry name" value="CorC_HlyC"/>
    <property type="match status" value="1"/>
</dbReference>
<dbReference type="FunFam" id="3.10.580.10:FF:000002">
    <property type="entry name" value="Magnesium/cobalt efflux protein CorC"/>
    <property type="match status" value="1"/>
</dbReference>
<gene>
    <name evidence="10" type="ORF">ASZ90_005175</name>
</gene>
<accession>A0A0W8FVW1</accession>
<keyword evidence="2 7" id="KW-0812">Transmembrane</keyword>
<name>A0A0W8FVW1_9ZZZZ</name>
<dbReference type="Pfam" id="PF01595">
    <property type="entry name" value="CNNM"/>
    <property type="match status" value="1"/>
</dbReference>
<feature type="domain" description="CNNM transmembrane" evidence="9">
    <location>
        <begin position="1"/>
        <end position="182"/>
    </location>
</feature>
<dbReference type="InterPro" id="IPR016169">
    <property type="entry name" value="FAD-bd_PCMH_sub2"/>
</dbReference>
<dbReference type="SUPFAM" id="SSF54631">
    <property type="entry name" value="CBS-domain pair"/>
    <property type="match status" value="1"/>
</dbReference>
<comment type="subcellular location">
    <subcellularLocation>
        <location evidence="1">Membrane</location>
        <topology evidence="1">Multi-pass membrane protein</topology>
    </subcellularLocation>
</comment>
<feature type="transmembrane region" description="Helical" evidence="7">
    <location>
        <begin position="89"/>
        <end position="109"/>
    </location>
</feature>